<dbReference type="Gene3D" id="3.30.40.10">
    <property type="entry name" value="Zinc/RING finger domain, C3HC4 (zinc finger)"/>
    <property type="match status" value="1"/>
</dbReference>
<dbReference type="SUPFAM" id="SSF57850">
    <property type="entry name" value="RING/U-box"/>
    <property type="match status" value="1"/>
</dbReference>
<dbReference type="EMBL" id="MTYJ01000004">
    <property type="protein sequence ID" value="OQV25019.1"/>
    <property type="molecule type" value="Genomic_DNA"/>
</dbReference>
<evidence type="ECO:0000256" key="11">
    <source>
        <dbReference type="ARBA" id="ARBA00043231"/>
    </source>
</evidence>
<keyword evidence="2 13" id="KW-0812">Transmembrane</keyword>
<keyword evidence="5" id="KW-0862">Zinc</keyword>
<reference evidence="16" key="1">
    <citation type="submission" date="2017-01" db="EMBL/GenBank/DDBJ databases">
        <title>Comparative genomics of anhydrobiosis in the tardigrade Hypsibius dujardini.</title>
        <authorList>
            <person name="Yoshida Y."/>
            <person name="Koutsovoulos G."/>
            <person name="Laetsch D."/>
            <person name="Stevens L."/>
            <person name="Kumar S."/>
            <person name="Horikawa D."/>
            <person name="Ishino K."/>
            <person name="Komine S."/>
            <person name="Tomita M."/>
            <person name="Blaxter M."/>
            <person name="Arakawa K."/>
        </authorList>
    </citation>
    <scope>NUCLEOTIDE SEQUENCE [LARGE SCALE GENOMIC DNA]</scope>
    <source>
        <strain evidence="16">Z151</strain>
    </source>
</reference>
<gene>
    <name evidence="15" type="ORF">BV898_01226</name>
</gene>
<keyword evidence="4" id="KW-0863">Zinc-finger</keyword>
<keyword evidence="7 13" id="KW-0472">Membrane</keyword>
<keyword evidence="3" id="KW-0479">Metal-binding</keyword>
<feature type="transmembrane region" description="Helical" evidence="13">
    <location>
        <begin position="163"/>
        <end position="183"/>
    </location>
</feature>
<dbReference type="PANTHER" id="PTHR46283">
    <property type="entry name" value="E3 UBIQUITIN-PROTEIN LIGASE MARCH5"/>
    <property type="match status" value="1"/>
</dbReference>
<accession>A0A1W0XBZ1</accession>
<evidence type="ECO:0000256" key="6">
    <source>
        <dbReference type="ARBA" id="ARBA00022989"/>
    </source>
</evidence>
<dbReference type="InterPro" id="IPR013083">
    <property type="entry name" value="Znf_RING/FYVE/PHD"/>
</dbReference>
<dbReference type="InterPro" id="IPR011016">
    <property type="entry name" value="Znf_RING-CH"/>
</dbReference>
<keyword evidence="6 13" id="KW-1133">Transmembrane helix</keyword>
<evidence type="ECO:0000256" key="1">
    <source>
        <dbReference type="ARBA" id="ARBA00004141"/>
    </source>
</evidence>
<dbReference type="GO" id="GO:0016020">
    <property type="term" value="C:membrane"/>
    <property type="evidence" value="ECO:0007669"/>
    <property type="project" value="UniProtKB-SubCell"/>
</dbReference>
<dbReference type="PROSITE" id="PS51292">
    <property type="entry name" value="ZF_RING_CH"/>
    <property type="match status" value="1"/>
</dbReference>
<comment type="caution">
    <text evidence="15">The sequence shown here is derived from an EMBL/GenBank/DDBJ whole genome shotgun (WGS) entry which is preliminary data.</text>
</comment>
<feature type="region of interest" description="Disordered" evidence="12">
    <location>
        <begin position="325"/>
        <end position="344"/>
    </location>
</feature>
<name>A0A1W0XBZ1_HYPEX</name>
<evidence type="ECO:0000256" key="3">
    <source>
        <dbReference type="ARBA" id="ARBA00022723"/>
    </source>
</evidence>
<evidence type="ECO:0000313" key="16">
    <source>
        <dbReference type="Proteomes" id="UP000192578"/>
    </source>
</evidence>
<evidence type="ECO:0000256" key="12">
    <source>
        <dbReference type="SAM" id="MobiDB-lite"/>
    </source>
</evidence>
<dbReference type="SMART" id="SM00744">
    <property type="entry name" value="RINGv"/>
    <property type="match status" value="1"/>
</dbReference>
<evidence type="ECO:0000313" key="15">
    <source>
        <dbReference type="EMBL" id="OQV25019.1"/>
    </source>
</evidence>
<comment type="subcellular location">
    <subcellularLocation>
        <location evidence="1">Membrane</location>
        <topology evidence="1">Multi-pass membrane protein</topology>
    </subcellularLocation>
</comment>
<dbReference type="CDD" id="cd16701">
    <property type="entry name" value="RING_CH-C4HC3_MARCH5"/>
    <property type="match status" value="1"/>
</dbReference>
<organism evidence="15 16">
    <name type="scientific">Hypsibius exemplaris</name>
    <name type="common">Freshwater tardigrade</name>
    <dbReference type="NCBI Taxonomy" id="2072580"/>
    <lineage>
        <taxon>Eukaryota</taxon>
        <taxon>Metazoa</taxon>
        <taxon>Ecdysozoa</taxon>
        <taxon>Tardigrada</taxon>
        <taxon>Eutardigrada</taxon>
        <taxon>Parachela</taxon>
        <taxon>Hypsibioidea</taxon>
        <taxon>Hypsibiidae</taxon>
        <taxon>Hypsibius</taxon>
    </lineage>
</organism>
<protein>
    <recommendedName>
        <fullName evidence="8">E3 ubiquitin-protein ligase MARCHF5</fullName>
    </recommendedName>
    <alternativeName>
        <fullName evidence="10">Membrane-associated RING finger protein 5</fullName>
    </alternativeName>
    <alternativeName>
        <fullName evidence="9">Membrane-associated RING-CH protein V</fullName>
    </alternativeName>
    <alternativeName>
        <fullName evidence="11">RING-type E3 ubiquitin transferase MARCHF5</fullName>
    </alternativeName>
</protein>
<evidence type="ECO:0000256" key="13">
    <source>
        <dbReference type="SAM" id="Phobius"/>
    </source>
</evidence>
<feature type="transmembrane region" description="Helical" evidence="13">
    <location>
        <begin position="262"/>
        <end position="283"/>
    </location>
</feature>
<keyword evidence="16" id="KW-1185">Reference proteome</keyword>
<feature type="transmembrane region" description="Helical" evidence="13">
    <location>
        <begin position="295"/>
        <end position="312"/>
    </location>
</feature>
<dbReference type="AlphaFoldDB" id="A0A1W0XBZ1"/>
<dbReference type="Pfam" id="PF12906">
    <property type="entry name" value="RINGv"/>
    <property type="match status" value="1"/>
</dbReference>
<feature type="transmembrane region" description="Helical" evidence="13">
    <location>
        <begin position="204"/>
        <end position="222"/>
    </location>
</feature>
<evidence type="ECO:0000259" key="14">
    <source>
        <dbReference type="PROSITE" id="PS51292"/>
    </source>
</evidence>
<dbReference type="GO" id="GO:0008270">
    <property type="term" value="F:zinc ion binding"/>
    <property type="evidence" value="ECO:0007669"/>
    <property type="project" value="UniProtKB-KW"/>
</dbReference>
<evidence type="ECO:0000256" key="9">
    <source>
        <dbReference type="ARBA" id="ARBA00043044"/>
    </source>
</evidence>
<evidence type="ECO:0000256" key="4">
    <source>
        <dbReference type="ARBA" id="ARBA00022771"/>
    </source>
</evidence>
<evidence type="ECO:0000256" key="2">
    <source>
        <dbReference type="ARBA" id="ARBA00022692"/>
    </source>
</evidence>
<sequence length="344" mass="38731">MDPEMTTMIDAAPSTTSLVKPDHKDTSSLRDRLIGNADLEESLGAKEENAEAETSLAARATMTSYPSLVDTSVLDRQCWVCFAGEDEEPGQRWLRPCRCRGSTKWVHYLCLQQWIDSQQKGTVTMPVTCPQCGALYLLKYGSVGAIHRILDALERSINKGCPYMAGICLVGATYWTAVSYGALTVMQVVGHREGLQMMERSDPLVLLIALPSIPACLIWAKMARWEDWAARNWRWLLHSVCPWVFEQPAEDFLFADQHTSPSRILCGALIFPTIATLIGRFLLGRRVRSNLNRTILGGLVFIGVKGILRIYYKLKHNEQYQKREIMDAPETRNADTQAPDDMFQ</sequence>
<evidence type="ECO:0000256" key="8">
    <source>
        <dbReference type="ARBA" id="ARBA00040151"/>
    </source>
</evidence>
<dbReference type="Proteomes" id="UP000192578">
    <property type="component" value="Unassembled WGS sequence"/>
</dbReference>
<evidence type="ECO:0000256" key="7">
    <source>
        <dbReference type="ARBA" id="ARBA00023136"/>
    </source>
</evidence>
<feature type="domain" description="RING-CH-type" evidence="14">
    <location>
        <begin position="70"/>
        <end position="139"/>
    </location>
</feature>
<proteinExistence type="predicted"/>
<evidence type="ECO:0000256" key="10">
    <source>
        <dbReference type="ARBA" id="ARBA00043185"/>
    </source>
</evidence>
<evidence type="ECO:0000256" key="5">
    <source>
        <dbReference type="ARBA" id="ARBA00022833"/>
    </source>
</evidence>
<dbReference type="OrthoDB" id="5817083at2759"/>